<reference evidence="3" key="1">
    <citation type="submission" date="2017-01" db="EMBL/GenBank/DDBJ databases">
        <authorList>
            <person name="Varghese N."/>
            <person name="Submissions S."/>
        </authorList>
    </citation>
    <scope>NUCLEOTIDE SEQUENCE [LARGE SCALE GENOMIC DNA]</scope>
    <source>
        <strain evidence="3">DSM 46698</strain>
    </source>
</reference>
<dbReference type="PANTHER" id="PTHR34614:SF2">
    <property type="entry name" value="TRANSPOSASE IS4-LIKE DOMAIN-CONTAINING PROTEIN"/>
    <property type="match status" value="1"/>
</dbReference>
<dbReference type="InterPro" id="IPR012337">
    <property type="entry name" value="RNaseH-like_sf"/>
</dbReference>
<dbReference type="Proteomes" id="UP000186026">
    <property type="component" value="Unassembled WGS sequence"/>
</dbReference>
<dbReference type="PANTHER" id="PTHR34614">
    <property type="match status" value="1"/>
</dbReference>
<dbReference type="AlphaFoldDB" id="A0A1N7Q6U8"/>
<sequence>MFVRKKPNKSGKISVQVIDKVGGSYKVAKTIGSSSDPAEVEELFSLGEEWIRNYKGIIDIPFNSEEQVAESVLESVENITVSGTELLLSKIFNDIGFNVIKDDIFKWLVYSRICFPASKLKTCEYLQTYHGLDFHVQDLYRYMDKLYNNYKEIVQLISFGHTKKILGGSINIVFYDCTTLYFEVDQEDDLRKTGFSKEGKHQNPQIVLGLLVGLDGYPLAYEIFEGNKFEGHTMIPVIETFRKKYNLPAPIVVADSGLLSKSNIKELLDNGYEFILGARLKSSGTNQKSKVLALELENGESVSVDWEENLRMVVSYSEKRAKKDKINREKGLKKLEKQLATGKLNKTHINNRGYNKYLKMEGEIKIALDMEKFEQDGQWDGLKGYITNTKLDKEQVIENYNNLWKIEKAFRITKNDIKVRPVFHYKQRRIEAHISIAFVAYKVYKELERQLNEKEANLSPQKAIEIAKGIYTVEIQLKSTGKKLRKTLFLNEGQQKLAKMFDF</sequence>
<keyword evidence="3" id="KW-1185">Reference proteome</keyword>
<accession>A0A1N7Q6U8</accession>
<feature type="domain" description="Transposase IS4-like" evidence="1">
    <location>
        <begin position="199"/>
        <end position="441"/>
    </location>
</feature>
<dbReference type="STRING" id="529505.SAMN05421761_1411"/>
<proteinExistence type="predicted"/>
<evidence type="ECO:0000259" key="1">
    <source>
        <dbReference type="Pfam" id="PF01609"/>
    </source>
</evidence>
<dbReference type="GO" id="GO:0004803">
    <property type="term" value="F:transposase activity"/>
    <property type="evidence" value="ECO:0007669"/>
    <property type="project" value="InterPro"/>
</dbReference>
<dbReference type="NCBIfam" id="NF033559">
    <property type="entry name" value="transpos_IS1634"/>
    <property type="match status" value="1"/>
</dbReference>
<dbReference type="RefSeq" id="WP_076503163.1">
    <property type="nucleotide sequence ID" value="NZ_FTOP01000041.1"/>
</dbReference>
<dbReference type="SUPFAM" id="SSF53098">
    <property type="entry name" value="Ribonuclease H-like"/>
    <property type="match status" value="1"/>
</dbReference>
<name>A0A1N7Q6U8_9BACT</name>
<gene>
    <name evidence="2" type="ORF">SAMN05421761_1411</name>
</gene>
<dbReference type="OrthoDB" id="740398at2"/>
<dbReference type="InterPro" id="IPR047654">
    <property type="entry name" value="IS1634_transpos"/>
</dbReference>
<evidence type="ECO:0000313" key="3">
    <source>
        <dbReference type="Proteomes" id="UP000186026"/>
    </source>
</evidence>
<dbReference type="EMBL" id="FTOP01000041">
    <property type="protein sequence ID" value="SIT18592.1"/>
    <property type="molecule type" value="Genomic_DNA"/>
</dbReference>
<dbReference type="GO" id="GO:0003677">
    <property type="term" value="F:DNA binding"/>
    <property type="evidence" value="ECO:0007669"/>
    <property type="project" value="InterPro"/>
</dbReference>
<dbReference type="Pfam" id="PF01609">
    <property type="entry name" value="DDE_Tnp_1"/>
    <property type="match status" value="1"/>
</dbReference>
<protein>
    <submittedName>
        <fullName evidence="2">Transposase</fullName>
    </submittedName>
</protein>
<evidence type="ECO:0000313" key="2">
    <source>
        <dbReference type="EMBL" id="SIT18592.1"/>
    </source>
</evidence>
<dbReference type="GO" id="GO:0006313">
    <property type="term" value="P:DNA transposition"/>
    <property type="evidence" value="ECO:0007669"/>
    <property type="project" value="InterPro"/>
</dbReference>
<organism evidence="2 3">
    <name type="scientific">Belliella pelovolcani</name>
    <dbReference type="NCBI Taxonomy" id="529505"/>
    <lineage>
        <taxon>Bacteria</taxon>
        <taxon>Pseudomonadati</taxon>
        <taxon>Bacteroidota</taxon>
        <taxon>Cytophagia</taxon>
        <taxon>Cytophagales</taxon>
        <taxon>Cyclobacteriaceae</taxon>
        <taxon>Belliella</taxon>
    </lineage>
</organism>
<dbReference type="InterPro" id="IPR002559">
    <property type="entry name" value="Transposase_11"/>
</dbReference>